<dbReference type="PANTHER" id="PTHR23024:SF24">
    <property type="entry name" value="ALPHA_BETA HYDROLASE FOLD-3 DOMAIN-CONTAINING PROTEIN"/>
    <property type="match status" value="1"/>
</dbReference>
<gene>
    <name evidence="2" type="ORF">AbraCBS73388_004074</name>
</gene>
<name>A0A9W5Z472_9EURO</name>
<sequence>MSSPDDERPYPDQFDDEITKAWERGAQNEKRLKNYDATVKISNSSIPRADEPNNPIPIRIYYPINYYSLRAFAEPLPLYIHFRGGGFLCGNLDTEDAICAAMVTHLTPTCPIIVVSVQYQSTMEVEYPQMFHDAWYVYEYMQKHINVFGGDPNRVILGGEDSGAMLALWVAMFAKKTDAVLMKQKKFKIKIVGLMFTTPWFPHMDDEASAEGEVSRYQCWTAPFLPMHIHQMYREMLGLKALPDMSQFIIGECSDFSGLPKTFILVAGQSLLRDQAGRLARYLQNAGVELLTRMVNGMPHDFRRVYALDSSEVANADVEDGVRWILNLPTLWDK</sequence>
<dbReference type="Pfam" id="PF07859">
    <property type="entry name" value="Abhydrolase_3"/>
    <property type="match status" value="1"/>
</dbReference>
<organism evidence="2 3">
    <name type="scientific">Aspergillus brasiliensis</name>
    <dbReference type="NCBI Taxonomy" id="319629"/>
    <lineage>
        <taxon>Eukaryota</taxon>
        <taxon>Fungi</taxon>
        <taxon>Dikarya</taxon>
        <taxon>Ascomycota</taxon>
        <taxon>Pezizomycotina</taxon>
        <taxon>Eurotiomycetes</taxon>
        <taxon>Eurotiomycetidae</taxon>
        <taxon>Eurotiales</taxon>
        <taxon>Aspergillaceae</taxon>
        <taxon>Aspergillus</taxon>
        <taxon>Aspergillus subgen. Circumdati</taxon>
    </lineage>
</organism>
<dbReference type="Gene3D" id="3.40.50.1820">
    <property type="entry name" value="alpha/beta hydrolase"/>
    <property type="match status" value="1"/>
</dbReference>
<dbReference type="InterPro" id="IPR050466">
    <property type="entry name" value="Carboxylest/Gibb_receptor"/>
</dbReference>
<evidence type="ECO:0000259" key="1">
    <source>
        <dbReference type="Pfam" id="PF07859"/>
    </source>
</evidence>
<protein>
    <recommendedName>
        <fullName evidence="1">Alpha/beta hydrolase fold-3 domain-containing protein</fullName>
    </recommendedName>
</protein>
<dbReference type="Proteomes" id="UP001143548">
    <property type="component" value="Unassembled WGS sequence"/>
</dbReference>
<dbReference type="InterPro" id="IPR013094">
    <property type="entry name" value="AB_hydrolase_3"/>
</dbReference>
<dbReference type="PANTHER" id="PTHR23024">
    <property type="entry name" value="ARYLACETAMIDE DEACETYLASE"/>
    <property type="match status" value="1"/>
</dbReference>
<evidence type="ECO:0000313" key="3">
    <source>
        <dbReference type="Proteomes" id="UP001143548"/>
    </source>
</evidence>
<reference evidence="2" key="1">
    <citation type="submission" date="2022-07" db="EMBL/GenBank/DDBJ databases">
        <title>Taxonomy of Aspergillus series Nigri: significant species reduction supported by multi-species coalescent approaches.</title>
        <authorList>
            <person name="Bian C."/>
            <person name="Kusuya Y."/>
            <person name="Sklenar F."/>
            <person name="D'hooge E."/>
            <person name="Yaguchi T."/>
            <person name="Takahashi H."/>
            <person name="Hubka V."/>
        </authorList>
    </citation>
    <scope>NUCLEOTIDE SEQUENCE</scope>
    <source>
        <strain evidence="2">CBS 733.88</strain>
    </source>
</reference>
<dbReference type="EMBL" id="BROQ01000199">
    <property type="protein sequence ID" value="GKZ27297.1"/>
    <property type="molecule type" value="Genomic_DNA"/>
</dbReference>
<dbReference type="AlphaFoldDB" id="A0A9W5Z472"/>
<evidence type="ECO:0000313" key="2">
    <source>
        <dbReference type="EMBL" id="GKZ27297.1"/>
    </source>
</evidence>
<dbReference type="SUPFAM" id="SSF53474">
    <property type="entry name" value="alpha/beta-Hydrolases"/>
    <property type="match status" value="1"/>
</dbReference>
<proteinExistence type="predicted"/>
<feature type="domain" description="Alpha/beta hydrolase fold-3" evidence="1">
    <location>
        <begin position="80"/>
        <end position="302"/>
    </location>
</feature>
<accession>A0A9W5Z472</accession>
<comment type="caution">
    <text evidence="2">The sequence shown here is derived from an EMBL/GenBank/DDBJ whole genome shotgun (WGS) entry which is preliminary data.</text>
</comment>
<dbReference type="GO" id="GO:0016787">
    <property type="term" value="F:hydrolase activity"/>
    <property type="evidence" value="ECO:0007669"/>
    <property type="project" value="InterPro"/>
</dbReference>
<dbReference type="InterPro" id="IPR029058">
    <property type="entry name" value="AB_hydrolase_fold"/>
</dbReference>